<dbReference type="InterPro" id="IPR036052">
    <property type="entry name" value="TrpB-like_PALP_sf"/>
</dbReference>
<dbReference type="PANTHER" id="PTHR43780:SF2">
    <property type="entry name" value="1-AMINOCYCLOPROPANE-1-CARBOXYLATE DEAMINASE-RELATED"/>
    <property type="match status" value="1"/>
</dbReference>
<name>A0A382PMU9_9ZZZZ</name>
<keyword evidence="3" id="KW-0663">Pyridoxal phosphate</keyword>
<feature type="domain" description="Tryptophan synthase beta chain-like PALP" evidence="4">
    <location>
        <begin position="23"/>
        <end position="130"/>
    </location>
</feature>
<dbReference type="AlphaFoldDB" id="A0A382PMU9"/>
<comment type="cofactor">
    <cofactor evidence="1">
        <name>pyridoxal 5'-phosphate</name>
        <dbReference type="ChEBI" id="CHEBI:597326"/>
    </cofactor>
</comment>
<sequence>MSLEREDQLQQAIGSLPRLSLASIRPTPLEHLPRLSSELGGPEIYIKRDDLTGLAFGGNKTRMLEFAMADAQAKGAEVIVFGAAVQSNYCRQMAAACARLGLELYLILRPVRPIDHQEVQGNHLLMRLFG</sequence>
<comment type="similarity">
    <text evidence="2">Belongs to the ACC deaminase/D-cysteine desulfhydrase family.</text>
</comment>
<dbReference type="GO" id="GO:0019148">
    <property type="term" value="F:D-cysteine desulfhydrase activity"/>
    <property type="evidence" value="ECO:0007669"/>
    <property type="project" value="TreeGrafter"/>
</dbReference>
<evidence type="ECO:0000256" key="1">
    <source>
        <dbReference type="ARBA" id="ARBA00001933"/>
    </source>
</evidence>
<evidence type="ECO:0000259" key="4">
    <source>
        <dbReference type="Pfam" id="PF00291"/>
    </source>
</evidence>
<reference evidence="5" key="1">
    <citation type="submission" date="2018-05" db="EMBL/GenBank/DDBJ databases">
        <authorList>
            <person name="Lanie J.A."/>
            <person name="Ng W.-L."/>
            <person name="Kazmierczak K.M."/>
            <person name="Andrzejewski T.M."/>
            <person name="Davidsen T.M."/>
            <person name="Wayne K.J."/>
            <person name="Tettelin H."/>
            <person name="Glass J.I."/>
            <person name="Rusch D."/>
            <person name="Podicherti R."/>
            <person name="Tsui H.-C.T."/>
            <person name="Winkler M.E."/>
        </authorList>
    </citation>
    <scope>NUCLEOTIDE SEQUENCE</scope>
</reference>
<dbReference type="InterPro" id="IPR027278">
    <property type="entry name" value="ACCD_DCysDesulf"/>
</dbReference>
<feature type="non-terminal residue" evidence="5">
    <location>
        <position position="130"/>
    </location>
</feature>
<accession>A0A382PMU9</accession>
<dbReference type="Gene3D" id="3.40.50.1100">
    <property type="match status" value="1"/>
</dbReference>
<dbReference type="SUPFAM" id="SSF53686">
    <property type="entry name" value="Tryptophan synthase beta subunit-like PLP-dependent enzymes"/>
    <property type="match status" value="1"/>
</dbReference>
<evidence type="ECO:0000313" key="5">
    <source>
        <dbReference type="EMBL" id="SVC74566.1"/>
    </source>
</evidence>
<dbReference type="Pfam" id="PF00291">
    <property type="entry name" value="PALP"/>
    <property type="match status" value="1"/>
</dbReference>
<evidence type="ECO:0000256" key="3">
    <source>
        <dbReference type="ARBA" id="ARBA00022898"/>
    </source>
</evidence>
<protein>
    <recommendedName>
        <fullName evidence="4">Tryptophan synthase beta chain-like PALP domain-containing protein</fullName>
    </recommendedName>
</protein>
<evidence type="ECO:0000256" key="2">
    <source>
        <dbReference type="ARBA" id="ARBA00008639"/>
    </source>
</evidence>
<dbReference type="InterPro" id="IPR001926">
    <property type="entry name" value="TrpB-like_PALP"/>
</dbReference>
<proteinExistence type="inferred from homology"/>
<dbReference type="EMBL" id="UINC01108455">
    <property type="protein sequence ID" value="SVC74566.1"/>
    <property type="molecule type" value="Genomic_DNA"/>
</dbReference>
<dbReference type="PANTHER" id="PTHR43780">
    <property type="entry name" value="1-AMINOCYCLOPROPANE-1-CARBOXYLATE DEAMINASE-RELATED"/>
    <property type="match status" value="1"/>
</dbReference>
<organism evidence="5">
    <name type="scientific">marine metagenome</name>
    <dbReference type="NCBI Taxonomy" id="408172"/>
    <lineage>
        <taxon>unclassified sequences</taxon>
        <taxon>metagenomes</taxon>
        <taxon>ecological metagenomes</taxon>
    </lineage>
</organism>
<gene>
    <name evidence="5" type="ORF">METZ01_LOCUS327420</name>
</gene>